<keyword evidence="3" id="KW-0804">Transcription</keyword>
<feature type="DNA-binding region" description="H-T-H motif" evidence="4">
    <location>
        <begin position="31"/>
        <end position="50"/>
    </location>
</feature>
<dbReference type="Pfam" id="PF21935">
    <property type="entry name" value="TetR_C_45"/>
    <property type="match status" value="1"/>
</dbReference>
<evidence type="ECO:0000313" key="7">
    <source>
        <dbReference type="Proteomes" id="UP001577267"/>
    </source>
</evidence>
<proteinExistence type="predicted"/>
<feature type="domain" description="HTH tetR-type" evidence="5">
    <location>
        <begin position="8"/>
        <end position="68"/>
    </location>
</feature>
<dbReference type="InterPro" id="IPR036271">
    <property type="entry name" value="Tet_transcr_reg_TetR-rel_C_sf"/>
</dbReference>
<name>A0ABV4ZKE9_9ACTN</name>
<dbReference type="RefSeq" id="WP_375062602.1">
    <property type="nucleotide sequence ID" value="NZ_JBHGBT010000007.1"/>
</dbReference>
<protein>
    <submittedName>
        <fullName evidence="6">ScbR family autoregulator-binding transcription factor</fullName>
    </submittedName>
</protein>
<dbReference type="PANTHER" id="PTHR30055:SF234">
    <property type="entry name" value="HTH-TYPE TRANSCRIPTIONAL REGULATOR BETI"/>
    <property type="match status" value="1"/>
</dbReference>
<dbReference type="InterPro" id="IPR009057">
    <property type="entry name" value="Homeodomain-like_sf"/>
</dbReference>
<evidence type="ECO:0000256" key="2">
    <source>
        <dbReference type="ARBA" id="ARBA00023125"/>
    </source>
</evidence>
<evidence type="ECO:0000256" key="3">
    <source>
        <dbReference type="ARBA" id="ARBA00023163"/>
    </source>
</evidence>
<dbReference type="PANTHER" id="PTHR30055">
    <property type="entry name" value="HTH-TYPE TRANSCRIPTIONAL REGULATOR RUTR"/>
    <property type="match status" value="1"/>
</dbReference>
<dbReference type="Proteomes" id="UP001577267">
    <property type="component" value="Unassembled WGS sequence"/>
</dbReference>
<evidence type="ECO:0000259" key="5">
    <source>
        <dbReference type="PROSITE" id="PS50977"/>
    </source>
</evidence>
<evidence type="ECO:0000256" key="4">
    <source>
        <dbReference type="PROSITE-ProRule" id="PRU00335"/>
    </source>
</evidence>
<dbReference type="PROSITE" id="PS50977">
    <property type="entry name" value="HTH_TETR_2"/>
    <property type="match status" value="1"/>
</dbReference>
<dbReference type="InterPro" id="IPR023772">
    <property type="entry name" value="DNA-bd_HTH_TetR-type_CS"/>
</dbReference>
<dbReference type="InterPro" id="IPR047923">
    <property type="entry name" value="ArpA-like"/>
</dbReference>
<evidence type="ECO:0000256" key="1">
    <source>
        <dbReference type="ARBA" id="ARBA00023015"/>
    </source>
</evidence>
<keyword evidence="2 4" id="KW-0238">DNA-binding</keyword>
<dbReference type="InterPro" id="IPR001647">
    <property type="entry name" value="HTH_TetR"/>
</dbReference>
<dbReference type="InterPro" id="IPR054126">
    <property type="entry name" value="CprB_TetR_C"/>
</dbReference>
<evidence type="ECO:0000313" key="6">
    <source>
        <dbReference type="EMBL" id="MFB4194596.1"/>
    </source>
</evidence>
<sequence>MALQERAVRTRETVLRAASEAFAAKGFLGTSMAEILDLAQVTKGALYFHFGSKEELAASIIAEQEKAARRVVETVVAESAPPLDKAVAITVRWAHTVQTDPQVRAGARLMTEWRGPDGGPMAPYAWWQGVIRDLLAEARDRGDLHPGVDIDLAAEFVVSSFTCSQSLWGILCEHPDLSGRVRSLWQLLLTGMLADEHRAAATGPAPVAAAG</sequence>
<reference evidence="6 7" key="1">
    <citation type="submission" date="2024-09" db="EMBL/GenBank/DDBJ databases">
        <title>Draft genome sequence of multifaceted antimicrobials producing Streptomyces sp. strain FH1.</title>
        <authorList>
            <person name="Hassan F."/>
            <person name="Ali H."/>
            <person name="Hassan N."/>
            <person name="Nawaz A."/>
        </authorList>
    </citation>
    <scope>NUCLEOTIDE SEQUENCE [LARGE SCALE GENOMIC DNA]</scope>
    <source>
        <strain evidence="6 7">FH1</strain>
    </source>
</reference>
<dbReference type="Gene3D" id="1.10.357.10">
    <property type="entry name" value="Tetracycline Repressor, domain 2"/>
    <property type="match status" value="1"/>
</dbReference>
<dbReference type="EMBL" id="JBHGBT010000007">
    <property type="protein sequence ID" value="MFB4194596.1"/>
    <property type="molecule type" value="Genomic_DNA"/>
</dbReference>
<dbReference type="NCBIfam" id="NF041196">
    <property type="entry name" value="ScbR_bind_reg"/>
    <property type="match status" value="1"/>
</dbReference>
<dbReference type="Pfam" id="PF00440">
    <property type="entry name" value="TetR_N"/>
    <property type="match status" value="1"/>
</dbReference>
<organism evidence="6 7">
    <name type="scientific">Streptomyces carpaticus</name>
    <dbReference type="NCBI Taxonomy" id="285558"/>
    <lineage>
        <taxon>Bacteria</taxon>
        <taxon>Bacillati</taxon>
        <taxon>Actinomycetota</taxon>
        <taxon>Actinomycetes</taxon>
        <taxon>Kitasatosporales</taxon>
        <taxon>Streptomycetaceae</taxon>
        <taxon>Streptomyces</taxon>
    </lineage>
</organism>
<dbReference type="SUPFAM" id="SSF48498">
    <property type="entry name" value="Tetracyclin repressor-like, C-terminal domain"/>
    <property type="match status" value="1"/>
</dbReference>
<dbReference type="PROSITE" id="PS01081">
    <property type="entry name" value="HTH_TETR_1"/>
    <property type="match status" value="1"/>
</dbReference>
<comment type="caution">
    <text evidence="6">The sequence shown here is derived from an EMBL/GenBank/DDBJ whole genome shotgun (WGS) entry which is preliminary data.</text>
</comment>
<dbReference type="PRINTS" id="PR00455">
    <property type="entry name" value="HTHTETR"/>
</dbReference>
<accession>A0ABV4ZKE9</accession>
<dbReference type="SUPFAM" id="SSF46689">
    <property type="entry name" value="Homeodomain-like"/>
    <property type="match status" value="1"/>
</dbReference>
<keyword evidence="7" id="KW-1185">Reference proteome</keyword>
<keyword evidence="1" id="KW-0805">Transcription regulation</keyword>
<gene>
    <name evidence="6" type="ORF">ACE11A_09565</name>
</gene>
<dbReference type="InterPro" id="IPR050109">
    <property type="entry name" value="HTH-type_TetR-like_transc_reg"/>
</dbReference>